<dbReference type="InterPro" id="IPR003439">
    <property type="entry name" value="ABC_transporter-like_ATP-bd"/>
</dbReference>
<evidence type="ECO:0000256" key="4">
    <source>
        <dbReference type="ARBA" id="ARBA00022840"/>
    </source>
</evidence>
<keyword evidence="5" id="KW-0029">Amino-acid transport</keyword>
<comment type="similarity">
    <text evidence="1">Belongs to the ABC transporter superfamily.</text>
</comment>
<dbReference type="PANTHER" id="PTHR43820:SF4">
    <property type="entry name" value="HIGH-AFFINITY BRANCHED-CHAIN AMINO ACID TRANSPORT ATP-BINDING PROTEIN LIVF"/>
    <property type="match status" value="1"/>
</dbReference>
<dbReference type="SUPFAM" id="SSF52540">
    <property type="entry name" value="P-loop containing nucleoside triphosphate hydrolases"/>
    <property type="match status" value="1"/>
</dbReference>
<dbReference type="GO" id="GO:0015807">
    <property type="term" value="P:L-amino acid transport"/>
    <property type="evidence" value="ECO:0007669"/>
    <property type="project" value="TreeGrafter"/>
</dbReference>
<dbReference type="InterPro" id="IPR003593">
    <property type="entry name" value="AAA+_ATPase"/>
</dbReference>
<evidence type="ECO:0000256" key="5">
    <source>
        <dbReference type="ARBA" id="ARBA00022970"/>
    </source>
</evidence>
<reference evidence="7" key="1">
    <citation type="submission" date="2020-07" db="EMBL/GenBank/DDBJ databases">
        <title>Huge and variable diversity of episymbiotic CPR bacteria and DPANN archaea in groundwater ecosystems.</title>
        <authorList>
            <person name="He C.Y."/>
            <person name="Keren R."/>
            <person name="Whittaker M."/>
            <person name="Farag I.F."/>
            <person name="Doudna J."/>
            <person name="Cate J.H.D."/>
            <person name="Banfield J.F."/>
        </authorList>
    </citation>
    <scope>NUCLEOTIDE SEQUENCE</scope>
    <source>
        <strain evidence="7">NC_groundwater_717_Ag_S-0.2um_59_8</strain>
    </source>
</reference>
<evidence type="ECO:0000256" key="3">
    <source>
        <dbReference type="ARBA" id="ARBA00022741"/>
    </source>
</evidence>
<organism evidence="7 8">
    <name type="scientific">Tectimicrobiota bacterium</name>
    <dbReference type="NCBI Taxonomy" id="2528274"/>
    <lineage>
        <taxon>Bacteria</taxon>
        <taxon>Pseudomonadati</taxon>
        <taxon>Nitrospinota/Tectimicrobiota group</taxon>
        <taxon>Candidatus Tectimicrobiota</taxon>
    </lineage>
</organism>
<comment type="caution">
    <text evidence="7">The sequence shown here is derived from an EMBL/GenBank/DDBJ whole genome shotgun (WGS) entry which is preliminary data.</text>
</comment>
<dbReference type="PROSITE" id="PS50893">
    <property type="entry name" value="ABC_TRANSPORTER_2"/>
    <property type="match status" value="1"/>
</dbReference>
<sequence>MLDVSGVSAGYGRIGVLKEITLRVGPGEIVAIVGANGAGKSTLLKTISGLVRARRGMIRVEDQEITHWAPEKIVRSGVRHVPEGRQLFGPLSVLDNLLLGAYGDSTLANRKAVMARVEQVYEIFPILRQRNAQRANTLSGGEQQMLAIGRALMGTTKLLLLDEPTTGLAPLIVREILNVILRLRRQGISILLVEQNARLAFSVATRAYVMETGRVVLAGTPEQLILEDTVRKAYLGNSPKLIRTEVTQR</sequence>
<dbReference type="GO" id="GO:0016887">
    <property type="term" value="F:ATP hydrolysis activity"/>
    <property type="evidence" value="ECO:0007669"/>
    <property type="project" value="InterPro"/>
</dbReference>
<dbReference type="EMBL" id="JACPSX010000198">
    <property type="protein sequence ID" value="MBI3015429.1"/>
    <property type="molecule type" value="Genomic_DNA"/>
</dbReference>
<evidence type="ECO:0000256" key="1">
    <source>
        <dbReference type="ARBA" id="ARBA00005417"/>
    </source>
</evidence>
<dbReference type="SMART" id="SM00382">
    <property type="entry name" value="AAA"/>
    <property type="match status" value="1"/>
</dbReference>
<keyword evidence="4 7" id="KW-0067">ATP-binding</keyword>
<protein>
    <submittedName>
        <fullName evidence="7">ABC transporter ATP-binding protein</fullName>
    </submittedName>
</protein>
<keyword evidence="2" id="KW-0813">Transport</keyword>
<dbReference type="InterPro" id="IPR052156">
    <property type="entry name" value="BCAA_Transport_ATP-bd_LivF"/>
</dbReference>
<evidence type="ECO:0000313" key="8">
    <source>
        <dbReference type="Proteomes" id="UP000741360"/>
    </source>
</evidence>
<dbReference type="InterPro" id="IPR027417">
    <property type="entry name" value="P-loop_NTPase"/>
</dbReference>
<dbReference type="PANTHER" id="PTHR43820">
    <property type="entry name" value="HIGH-AFFINITY BRANCHED-CHAIN AMINO ACID TRANSPORT ATP-BINDING PROTEIN LIVF"/>
    <property type="match status" value="1"/>
</dbReference>
<evidence type="ECO:0000313" key="7">
    <source>
        <dbReference type="EMBL" id="MBI3015429.1"/>
    </source>
</evidence>
<evidence type="ECO:0000256" key="2">
    <source>
        <dbReference type="ARBA" id="ARBA00022448"/>
    </source>
</evidence>
<dbReference type="PROSITE" id="PS00211">
    <property type="entry name" value="ABC_TRANSPORTER_1"/>
    <property type="match status" value="1"/>
</dbReference>
<proteinExistence type="inferred from homology"/>
<dbReference type="AlphaFoldDB" id="A0A932M1E1"/>
<dbReference type="Gene3D" id="3.40.50.300">
    <property type="entry name" value="P-loop containing nucleotide triphosphate hydrolases"/>
    <property type="match status" value="1"/>
</dbReference>
<dbReference type="CDD" id="cd03224">
    <property type="entry name" value="ABC_TM1139_LivF_branched"/>
    <property type="match status" value="1"/>
</dbReference>
<keyword evidence="3" id="KW-0547">Nucleotide-binding</keyword>
<dbReference type="Proteomes" id="UP000741360">
    <property type="component" value="Unassembled WGS sequence"/>
</dbReference>
<dbReference type="GO" id="GO:0005524">
    <property type="term" value="F:ATP binding"/>
    <property type="evidence" value="ECO:0007669"/>
    <property type="project" value="UniProtKB-KW"/>
</dbReference>
<accession>A0A932M1E1</accession>
<name>A0A932M1E1_UNCTE</name>
<gene>
    <name evidence="7" type="ORF">HYY65_10295</name>
</gene>
<dbReference type="GO" id="GO:0015658">
    <property type="term" value="F:branched-chain amino acid transmembrane transporter activity"/>
    <property type="evidence" value="ECO:0007669"/>
    <property type="project" value="TreeGrafter"/>
</dbReference>
<dbReference type="InterPro" id="IPR017871">
    <property type="entry name" value="ABC_transporter-like_CS"/>
</dbReference>
<feature type="domain" description="ABC transporter" evidence="6">
    <location>
        <begin position="2"/>
        <end position="237"/>
    </location>
</feature>
<evidence type="ECO:0000259" key="6">
    <source>
        <dbReference type="PROSITE" id="PS50893"/>
    </source>
</evidence>
<dbReference type="Pfam" id="PF00005">
    <property type="entry name" value="ABC_tran"/>
    <property type="match status" value="1"/>
</dbReference>